<name>A0A7M1RZA9_9CAUD</name>
<dbReference type="KEGG" id="vg:65130308"/>
<protein>
    <submittedName>
        <fullName evidence="1">Uncharacterized protein</fullName>
    </submittedName>
</protein>
<evidence type="ECO:0000313" key="1">
    <source>
        <dbReference type="EMBL" id="QOR59698.1"/>
    </source>
</evidence>
<accession>A0A7M1RZA9</accession>
<dbReference type="GeneID" id="65130308"/>
<keyword evidence="2" id="KW-1185">Reference proteome</keyword>
<dbReference type="RefSeq" id="YP_010111856.1">
    <property type="nucleotide sequence ID" value="NC_055885.1"/>
</dbReference>
<organism evidence="1 2">
    <name type="scientific">uncultured phage cr128_1</name>
    <dbReference type="NCBI Taxonomy" id="2772076"/>
    <lineage>
        <taxon>Viruses</taxon>
        <taxon>Duplodnaviria</taxon>
        <taxon>Heunggongvirae</taxon>
        <taxon>Uroviricota</taxon>
        <taxon>Caudoviricetes</taxon>
        <taxon>Crassvirales</taxon>
        <taxon>Steigviridae</taxon>
        <taxon>Asinivirinae</taxon>
        <taxon>Mahlunavirus</taxon>
        <taxon>Mahlunavirus rarus</taxon>
    </lineage>
</organism>
<proteinExistence type="predicted"/>
<reference evidence="1 2" key="1">
    <citation type="submission" date="2020-07" db="EMBL/GenBank/DDBJ databases">
        <title>Taxonomic proposal: Crassvirales, a new order of highly abundant and diverse bacterial viruses.</title>
        <authorList>
            <person name="Shkoporov A.N."/>
            <person name="Stockdale S.R."/>
            <person name="Guerin E."/>
            <person name="Ross R.P."/>
            <person name="Hill C."/>
        </authorList>
    </citation>
    <scope>NUCLEOTIDE SEQUENCE [LARGE SCALE GENOMIC DNA]</scope>
</reference>
<evidence type="ECO:0000313" key="2">
    <source>
        <dbReference type="Proteomes" id="UP000594055"/>
    </source>
</evidence>
<dbReference type="EMBL" id="MT774392">
    <property type="protein sequence ID" value="QOR59698.1"/>
    <property type="molecule type" value="Genomic_DNA"/>
</dbReference>
<sequence length="208" mass="24101">MKVNLTEIEVGDIFSEESHYIVKEIKKDSVVFEHLESGKTVSLSNKYVHNMLNTSDQYEKEVKVTKEDKKDGTPGIRTIFEGIKSSEVFTVVFKKQDKAKTKKQFESERESQRAEAIALIDKAKRQKKSMATAYKEALEFIQNNPVKDYIEGEDRVLRGYKMQFVSRDGKYKCMDMDIKRTGKETGERYVNINTISHLIYNGVKYVVE</sequence>
<dbReference type="Proteomes" id="UP000594055">
    <property type="component" value="Segment"/>
</dbReference>